<dbReference type="CDD" id="cd02908">
    <property type="entry name" value="Macro_OAADPr_deacetylase"/>
    <property type="match status" value="1"/>
</dbReference>
<dbReference type="InterPro" id="IPR002589">
    <property type="entry name" value="Macro_dom"/>
</dbReference>
<protein>
    <submittedName>
        <fullName evidence="2">Protein-ADP-ribose hydrolase</fullName>
        <ecNumber evidence="2">3.2.1.-</ecNumber>
    </submittedName>
</protein>
<dbReference type="GO" id="GO:0016798">
    <property type="term" value="F:hydrolase activity, acting on glycosyl bonds"/>
    <property type="evidence" value="ECO:0007669"/>
    <property type="project" value="UniProtKB-KW"/>
</dbReference>
<evidence type="ECO:0000259" key="1">
    <source>
        <dbReference type="PROSITE" id="PS51154"/>
    </source>
</evidence>
<dbReference type="InterPro" id="IPR043472">
    <property type="entry name" value="Macro_dom-like"/>
</dbReference>
<sequence length="259" mass="29279">MTQNERLLWLIKYLLSERQDSGSVSVPYSDEEKFQLYRSLVNIRPPQPVTNEYLKMQDEYLQELSKDRGIVRLSNTECMGGNLYLWQGDITRLAADGIVNAANSRMLGCFHPCHYCIDNCIHTFAGIQLRDECNRLIAEQGHEEPTGQAKITRGFNLPAKRILHTVGPIISGRLEKSQEYELASCYKNCLTLAAENGLGSVAFCCISTGVFGFPQERAAEIAIDTVKRYKPKGMKVILNVYKSEDERRYRKLLSAQTGA</sequence>
<accession>A0A644ZB21</accession>
<dbReference type="SMART" id="SM00506">
    <property type="entry name" value="A1pp"/>
    <property type="match status" value="1"/>
</dbReference>
<dbReference type="PROSITE" id="PS51154">
    <property type="entry name" value="MACRO"/>
    <property type="match status" value="1"/>
</dbReference>
<dbReference type="NCBIfam" id="NF003163">
    <property type="entry name" value="PRK04143.1"/>
    <property type="match status" value="1"/>
</dbReference>
<gene>
    <name evidence="2" type="ORF">SDC9_84722</name>
</gene>
<reference evidence="2" key="1">
    <citation type="submission" date="2019-08" db="EMBL/GenBank/DDBJ databases">
        <authorList>
            <person name="Kucharzyk K."/>
            <person name="Murdoch R.W."/>
            <person name="Higgins S."/>
            <person name="Loffler F."/>
        </authorList>
    </citation>
    <scope>NUCLEOTIDE SEQUENCE</scope>
</reference>
<keyword evidence="2" id="KW-0378">Hydrolase</keyword>
<dbReference type="AlphaFoldDB" id="A0A644ZB21"/>
<dbReference type="EC" id="3.2.1.-" evidence="2"/>
<keyword evidence="2" id="KW-0326">Glycosidase</keyword>
<dbReference type="SUPFAM" id="SSF52949">
    <property type="entry name" value="Macro domain-like"/>
    <property type="match status" value="1"/>
</dbReference>
<organism evidence="2">
    <name type="scientific">bioreactor metagenome</name>
    <dbReference type="NCBI Taxonomy" id="1076179"/>
    <lineage>
        <taxon>unclassified sequences</taxon>
        <taxon>metagenomes</taxon>
        <taxon>ecological metagenomes</taxon>
    </lineage>
</organism>
<name>A0A644ZB21_9ZZZZ</name>
<dbReference type="PANTHER" id="PTHR11106">
    <property type="entry name" value="GANGLIOSIDE INDUCED DIFFERENTIATION ASSOCIATED PROTEIN 2-RELATED"/>
    <property type="match status" value="1"/>
</dbReference>
<comment type="caution">
    <text evidence="2">The sequence shown here is derived from an EMBL/GenBank/DDBJ whole genome shotgun (WGS) entry which is preliminary data.</text>
</comment>
<dbReference type="PANTHER" id="PTHR11106:SF27">
    <property type="entry name" value="MACRO DOMAIN-CONTAINING PROTEIN"/>
    <property type="match status" value="1"/>
</dbReference>
<dbReference type="Gene3D" id="3.40.220.10">
    <property type="entry name" value="Leucine Aminopeptidase, subunit E, domain 1"/>
    <property type="match status" value="1"/>
</dbReference>
<proteinExistence type="predicted"/>
<feature type="domain" description="Macro" evidence="1">
    <location>
        <begin position="70"/>
        <end position="257"/>
    </location>
</feature>
<dbReference type="EMBL" id="VSSQ01008170">
    <property type="protein sequence ID" value="MPM38095.1"/>
    <property type="molecule type" value="Genomic_DNA"/>
</dbReference>
<dbReference type="Pfam" id="PF01661">
    <property type="entry name" value="Macro"/>
    <property type="match status" value="1"/>
</dbReference>
<evidence type="ECO:0000313" key="2">
    <source>
        <dbReference type="EMBL" id="MPM38095.1"/>
    </source>
</evidence>